<dbReference type="InterPro" id="IPR004841">
    <property type="entry name" value="AA-permease/SLC12A_dom"/>
</dbReference>
<comment type="caution">
    <text evidence="7">The sequence shown here is derived from an EMBL/GenBank/DDBJ whole genome shotgun (WGS) entry which is preliminary data.</text>
</comment>
<feature type="transmembrane region" description="Helical" evidence="5">
    <location>
        <begin position="45"/>
        <end position="67"/>
    </location>
</feature>
<dbReference type="GO" id="GO:0006884">
    <property type="term" value="P:cell volume homeostasis"/>
    <property type="evidence" value="ECO:0007669"/>
    <property type="project" value="TreeGrafter"/>
</dbReference>
<evidence type="ECO:0000313" key="7">
    <source>
        <dbReference type="EMBL" id="ETO19392.1"/>
    </source>
</evidence>
<gene>
    <name evidence="7" type="ORF">RFI_17835</name>
</gene>
<sequence length="206" mass="22973">MAGANISGDLKNPSENIPTGTYILFFGHPLFLWKEKQTNKKGTLWAIGTTSAVYLFMALAAAASVTYDELIENYFSFINVSLWSPLVFIGIYAASLSSALCMLVGAPRILRSVANDNLLPFLHIFTKVNAKGEPMNAYFVSFAIAICCILVADLNVIAPLITQVMYIYTYTQAYMYGLFFSDPLTPTNGYSFFWGRMRLSQYRVIL</sequence>
<dbReference type="Pfam" id="PF00324">
    <property type="entry name" value="AA_permease"/>
    <property type="match status" value="1"/>
</dbReference>
<comment type="subcellular location">
    <subcellularLocation>
        <location evidence="1">Membrane</location>
        <topology evidence="1">Multi-pass membrane protein</topology>
    </subcellularLocation>
</comment>
<keyword evidence="8" id="KW-1185">Reference proteome</keyword>
<proteinExistence type="predicted"/>
<evidence type="ECO:0000259" key="6">
    <source>
        <dbReference type="Pfam" id="PF00324"/>
    </source>
</evidence>
<feature type="transmembrane region" description="Helical" evidence="5">
    <location>
        <begin position="173"/>
        <end position="193"/>
    </location>
</feature>
<dbReference type="OrthoDB" id="8191104at2759"/>
<keyword evidence="2 5" id="KW-0812">Transmembrane</keyword>
<dbReference type="Gene3D" id="1.20.1740.10">
    <property type="entry name" value="Amino acid/polyamine transporter I"/>
    <property type="match status" value="1"/>
</dbReference>
<feature type="transmembrane region" description="Helical" evidence="5">
    <location>
        <begin position="87"/>
        <end position="106"/>
    </location>
</feature>
<protein>
    <recommendedName>
        <fullName evidence="6">Amino acid permease/ SLC12A domain-containing protein</fullName>
    </recommendedName>
</protein>
<dbReference type="Proteomes" id="UP000023152">
    <property type="component" value="Unassembled WGS sequence"/>
</dbReference>
<dbReference type="AlphaFoldDB" id="X6N282"/>
<feature type="transmembrane region" description="Helical" evidence="5">
    <location>
        <begin position="137"/>
        <end position="161"/>
    </location>
</feature>
<evidence type="ECO:0000256" key="1">
    <source>
        <dbReference type="ARBA" id="ARBA00004141"/>
    </source>
</evidence>
<organism evidence="7 8">
    <name type="scientific">Reticulomyxa filosa</name>
    <dbReference type="NCBI Taxonomy" id="46433"/>
    <lineage>
        <taxon>Eukaryota</taxon>
        <taxon>Sar</taxon>
        <taxon>Rhizaria</taxon>
        <taxon>Retaria</taxon>
        <taxon>Foraminifera</taxon>
        <taxon>Monothalamids</taxon>
        <taxon>Reticulomyxidae</taxon>
        <taxon>Reticulomyxa</taxon>
    </lineage>
</organism>
<accession>X6N282</accession>
<dbReference type="GO" id="GO:0055075">
    <property type="term" value="P:potassium ion homeostasis"/>
    <property type="evidence" value="ECO:0007669"/>
    <property type="project" value="TreeGrafter"/>
</dbReference>
<feature type="transmembrane region" description="Helical" evidence="5">
    <location>
        <begin position="17"/>
        <end position="33"/>
    </location>
</feature>
<keyword evidence="4 5" id="KW-0472">Membrane</keyword>
<dbReference type="GO" id="GO:0016020">
    <property type="term" value="C:membrane"/>
    <property type="evidence" value="ECO:0007669"/>
    <property type="project" value="UniProtKB-SubCell"/>
</dbReference>
<keyword evidence="3 5" id="KW-1133">Transmembrane helix</keyword>
<reference evidence="7 8" key="1">
    <citation type="journal article" date="2013" name="Curr. Biol.">
        <title>The Genome of the Foraminiferan Reticulomyxa filosa.</title>
        <authorList>
            <person name="Glockner G."/>
            <person name="Hulsmann N."/>
            <person name="Schleicher M."/>
            <person name="Noegel A.A."/>
            <person name="Eichinger L."/>
            <person name="Gallinger C."/>
            <person name="Pawlowski J."/>
            <person name="Sierra R."/>
            <person name="Euteneuer U."/>
            <person name="Pillet L."/>
            <person name="Moustafa A."/>
            <person name="Platzer M."/>
            <person name="Groth M."/>
            <person name="Szafranski K."/>
            <person name="Schliwa M."/>
        </authorList>
    </citation>
    <scope>NUCLEOTIDE SEQUENCE [LARGE SCALE GENOMIC DNA]</scope>
</reference>
<dbReference type="PANTHER" id="PTHR11827:SF72">
    <property type="entry name" value="GH08340P"/>
    <property type="match status" value="1"/>
</dbReference>
<dbReference type="EMBL" id="ASPP01013699">
    <property type="protein sequence ID" value="ETO19392.1"/>
    <property type="molecule type" value="Genomic_DNA"/>
</dbReference>
<name>X6N282_RETFI</name>
<dbReference type="PANTHER" id="PTHR11827">
    <property type="entry name" value="SOLUTE CARRIER FAMILY 12, CATION COTRANSPORTERS"/>
    <property type="match status" value="1"/>
</dbReference>
<dbReference type="GO" id="GO:0015379">
    <property type="term" value="F:potassium:chloride symporter activity"/>
    <property type="evidence" value="ECO:0007669"/>
    <property type="project" value="TreeGrafter"/>
</dbReference>
<dbReference type="InterPro" id="IPR004842">
    <property type="entry name" value="SLC12A_fam"/>
</dbReference>
<evidence type="ECO:0000256" key="2">
    <source>
        <dbReference type="ARBA" id="ARBA00022692"/>
    </source>
</evidence>
<feature type="domain" description="Amino acid permease/ SLC12A" evidence="6">
    <location>
        <begin position="40"/>
        <end position="177"/>
    </location>
</feature>
<evidence type="ECO:0000256" key="5">
    <source>
        <dbReference type="SAM" id="Phobius"/>
    </source>
</evidence>
<dbReference type="GO" id="GO:1990573">
    <property type="term" value="P:potassium ion import across plasma membrane"/>
    <property type="evidence" value="ECO:0007669"/>
    <property type="project" value="TreeGrafter"/>
</dbReference>
<evidence type="ECO:0000313" key="8">
    <source>
        <dbReference type="Proteomes" id="UP000023152"/>
    </source>
</evidence>
<dbReference type="GO" id="GO:0055064">
    <property type="term" value="P:chloride ion homeostasis"/>
    <property type="evidence" value="ECO:0007669"/>
    <property type="project" value="TreeGrafter"/>
</dbReference>
<evidence type="ECO:0000256" key="3">
    <source>
        <dbReference type="ARBA" id="ARBA00022989"/>
    </source>
</evidence>
<evidence type="ECO:0000256" key="4">
    <source>
        <dbReference type="ARBA" id="ARBA00023136"/>
    </source>
</evidence>